<reference evidence="2" key="1">
    <citation type="submission" date="2020-05" db="UniProtKB">
        <authorList>
            <consortium name="EnsemblMetazoa"/>
        </authorList>
    </citation>
    <scope>IDENTIFICATION</scope>
    <source>
        <strain evidence="2">TTRI</strain>
    </source>
</reference>
<dbReference type="Proteomes" id="UP000078200">
    <property type="component" value="Unassembled WGS sequence"/>
</dbReference>
<feature type="compositionally biased region" description="Basic and acidic residues" evidence="1">
    <location>
        <begin position="37"/>
        <end position="47"/>
    </location>
</feature>
<name>A0A1A9VHW8_GLOAU</name>
<proteinExistence type="predicted"/>
<accession>A0A1A9VHW8</accession>
<protein>
    <submittedName>
        <fullName evidence="2">Uncharacterized protein</fullName>
    </submittedName>
</protein>
<keyword evidence="3" id="KW-1185">Reference proteome</keyword>
<feature type="compositionally biased region" description="Basic and acidic residues" evidence="1">
    <location>
        <begin position="183"/>
        <end position="195"/>
    </location>
</feature>
<feature type="region of interest" description="Disordered" evidence="1">
    <location>
        <begin position="332"/>
        <end position="362"/>
    </location>
</feature>
<feature type="region of interest" description="Disordered" evidence="1">
    <location>
        <begin position="391"/>
        <end position="410"/>
    </location>
</feature>
<organism evidence="2 3">
    <name type="scientific">Glossina austeni</name>
    <name type="common">Savannah tsetse fly</name>
    <dbReference type="NCBI Taxonomy" id="7395"/>
    <lineage>
        <taxon>Eukaryota</taxon>
        <taxon>Metazoa</taxon>
        <taxon>Ecdysozoa</taxon>
        <taxon>Arthropoda</taxon>
        <taxon>Hexapoda</taxon>
        <taxon>Insecta</taxon>
        <taxon>Pterygota</taxon>
        <taxon>Neoptera</taxon>
        <taxon>Endopterygota</taxon>
        <taxon>Diptera</taxon>
        <taxon>Brachycera</taxon>
        <taxon>Muscomorpha</taxon>
        <taxon>Hippoboscoidea</taxon>
        <taxon>Glossinidae</taxon>
        <taxon>Glossina</taxon>
    </lineage>
</organism>
<evidence type="ECO:0000313" key="3">
    <source>
        <dbReference type="Proteomes" id="UP000078200"/>
    </source>
</evidence>
<feature type="region of interest" description="Disordered" evidence="1">
    <location>
        <begin position="82"/>
        <end position="104"/>
    </location>
</feature>
<feature type="region of interest" description="Disordered" evidence="1">
    <location>
        <begin position="173"/>
        <end position="200"/>
    </location>
</feature>
<feature type="compositionally biased region" description="Basic residues" evidence="1">
    <location>
        <begin position="296"/>
        <end position="311"/>
    </location>
</feature>
<evidence type="ECO:0000313" key="2">
    <source>
        <dbReference type="EnsemblMetazoa" id="GAUT038004-PA"/>
    </source>
</evidence>
<dbReference type="AlphaFoldDB" id="A0A1A9VHW8"/>
<dbReference type="VEuPathDB" id="VectorBase:GAUT038004"/>
<feature type="region of interest" description="Disordered" evidence="1">
    <location>
        <begin position="259"/>
        <end position="314"/>
    </location>
</feature>
<sequence>MDTGNPVHYSDNNQRHKGNHSVRCPDCRSTPSFPYNGRRETGNRGRDAPYPNDGGPTIRTHLYERTTRIPMVYTAPSLQPLSRTSGARQRLKGDPDRSYSVRPAPDEAYDLSTAAHREITEDPTISERLGAPETISLANGQILSNQHDEIILHRPATTTPTIYQHKDFSTLKVNSGNQLSAKENPETPLRNDTKHGSHIPQNQRLLYNELRQDGNASVEPTISRLQRNQRQQAFNCEPYLSKADPIVIHAISQAHRMGKRAANVQKLTPTAKVGPTKGRYHNRRPRPTLQREPKQRNRHHRRPTSHCHSGHRRDYQIHRCSRGALDQKNLQKRLVNPPSPPFESGQPVHRKAGTSNPRAPYRGAIRVRKHHPGLGHHYTDKLKRVHLQDAKPVIEPGATRPQRRGSLSLP</sequence>
<dbReference type="EnsemblMetazoa" id="GAUT038004-RA">
    <property type="protein sequence ID" value="GAUT038004-PA"/>
    <property type="gene ID" value="GAUT038004"/>
</dbReference>
<evidence type="ECO:0000256" key="1">
    <source>
        <dbReference type="SAM" id="MobiDB-lite"/>
    </source>
</evidence>
<feature type="region of interest" description="Disordered" evidence="1">
    <location>
        <begin position="1"/>
        <end position="57"/>
    </location>
</feature>